<feature type="chain" id="PRO_5045095524" description="Chaperone of endosialidase" evidence="1">
    <location>
        <begin position="20"/>
        <end position="347"/>
    </location>
</feature>
<keyword evidence="3" id="KW-1185">Reference proteome</keyword>
<proteinExistence type="predicted"/>
<organism evidence="2 3">
    <name type="scientific">Reichenbachiella ulvae</name>
    <dbReference type="NCBI Taxonomy" id="2980104"/>
    <lineage>
        <taxon>Bacteria</taxon>
        <taxon>Pseudomonadati</taxon>
        <taxon>Bacteroidota</taxon>
        <taxon>Cytophagia</taxon>
        <taxon>Cytophagales</taxon>
        <taxon>Reichenbachiellaceae</taxon>
        <taxon>Reichenbachiella</taxon>
    </lineage>
</organism>
<keyword evidence="1" id="KW-0732">Signal</keyword>
<evidence type="ECO:0000256" key="1">
    <source>
        <dbReference type="SAM" id="SignalP"/>
    </source>
</evidence>
<evidence type="ECO:0000313" key="2">
    <source>
        <dbReference type="EMBL" id="MCV9387444.1"/>
    </source>
</evidence>
<name>A0ABT3CV94_9BACT</name>
<dbReference type="RefSeq" id="WP_264138266.1">
    <property type="nucleotide sequence ID" value="NZ_JAOYOD010000001.1"/>
</dbReference>
<reference evidence="2 3" key="1">
    <citation type="submission" date="2022-10" db="EMBL/GenBank/DDBJ databases">
        <title>Comparative genomics and taxonomic characterization of three novel marine species of genus Reichenbachiella exhibiting antioxidant and polysaccharide degradation activities.</title>
        <authorList>
            <person name="Muhammad N."/>
            <person name="Lee Y.-J."/>
            <person name="Ko J."/>
            <person name="Kim S.-G."/>
        </authorList>
    </citation>
    <scope>NUCLEOTIDE SEQUENCE [LARGE SCALE GENOMIC DNA]</scope>
    <source>
        <strain evidence="2 3">ABR2-5</strain>
    </source>
</reference>
<dbReference type="EMBL" id="JAOYOD010000001">
    <property type="protein sequence ID" value="MCV9387444.1"/>
    <property type="molecule type" value="Genomic_DNA"/>
</dbReference>
<gene>
    <name evidence="2" type="ORF">N7U62_12260</name>
</gene>
<accession>A0ABT3CV94</accession>
<evidence type="ECO:0008006" key="4">
    <source>
        <dbReference type="Google" id="ProtNLM"/>
    </source>
</evidence>
<sequence>MKGLRLSIVLLLISHCSIAQDLISGGANSWIFHTPDDGRTMLSIAPKVNGSWDFSKRILFESNGEISASGLIEAYSSSSGNMLDLLRLSNSNGNYLGGSSILFTTGAQNTARIGTQRTNSGTNGDGDLIFYTQNGGSMTEKLRLKDDGKINFSGTLYKKISSPGSIDPALLSAYSEHTTNGGELPIISLGFSQGITSGTDMDTKIWSYARNVSESRNFITIGRRRIDLSSEKVYLDGNLGIGISSPTEKLEVDGMIKSEEVKVEILAGTAPDYVFSPDYQLSTLEETAAYIEENHHLPEIPSAAEIEANGVELGEMNMLLLKKIEELTLHVIELKKEVETLKSIKDE</sequence>
<protein>
    <recommendedName>
        <fullName evidence="4">Chaperone of endosialidase</fullName>
    </recommendedName>
</protein>
<evidence type="ECO:0000313" key="3">
    <source>
        <dbReference type="Proteomes" id="UP001300692"/>
    </source>
</evidence>
<comment type="caution">
    <text evidence="2">The sequence shown here is derived from an EMBL/GenBank/DDBJ whole genome shotgun (WGS) entry which is preliminary data.</text>
</comment>
<dbReference type="Proteomes" id="UP001300692">
    <property type="component" value="Unassembled WGS sequence"/>
</dbReference>
<feature type="signal peptide" evidence="1">
    <location>
        <begin position="1"/>
        <end position="19"/>
    </location>
</feature>